<comment type="caution">
    <text evidence="1">The sequence shown here is derived from an EMBL/GenBank/DDBJ whole genome shotgun (WGS) entry which is preliminary data.</text>
</comment>
<proteinExistence type="predicted"/>
<dbReference type="OrthoDB" id="1912370at2"/>
<name>A0A4Q9DJN8_9BACL</name>
<dbReference type="InterPro" id="IPR025372">
    <property type="entry name" value="DUF4362"/>
</dbReference>
<evidence type="ECO:0000313" key="2">
    <source>
        <dbReference type="Proteomes" id="UP000293142"/>
    </source>
</evidence>
<keyword evidence="2" id="KW-1185">Reference proteome</keyword>
<dbReference type="AlphaFoldDB" id="A0A4Q9DJN8"/>
<evidence type="ECO:0000313" key="1">
    <source>
        <dbReference type="EMBL" id="TBL71191.1"/>
    </source>
</evidence>
<accession>A0A4Q9DJN8</accession>
<sequence>MVQTWILLVILLLSGCQSDPERAMSHGDLSVNEVAEAIAAENIPVAPSADKYSWLAGTAPAAYRLGGEEKLLVFTFSGPRVPHKAYEDYDKRTSSEEKAHIVLYRVKNALLLYVHHAPADGAKPPRTEYGSRIERVLDKLHGDEVEDVHGNIANKTKLESFISHIRSYTPDRMRITRFTIEGDPIFYDIVYDGKQYLLSIDNSEDAFAGSDSKQPKTYTCGGLAETSAEEVTHYALTACSGFSEPFPLLSIPHAIIKE</sequence>
<dbReference type="Proteomes" id="UP000293142">
    <property type="component" value="Unassembled WGS sequence"/>
</dbReference>
<reference evidence="1 2" key="1">
    <citation type="submission" date="2019-02" db="EMBL/GenBank/DDBJ databases">
        <title>Paenibacillus sp. nov., isolated from surface-sterilized tissue of Thalictrum simplex L.</title>
        <authorList>
            <person name="Tuo L."/>
        </authorList>
    </citation>
    <scope>NUCLEOTIDE SEQUENCE [LARGE SCALE GENOMIC DNA]</scope>
    <source>
        <strain evidence="1 2">N2SHLJ1</strain>
    </source>
</reference>
<dbReference type="RefSeq" id="WP_131017370.1">
    <property type="nucleotide sequence ID" value="NZ_SIRE01000027.1"/>
</dbReference>
<dbReference type="EMBL" id="SIRE01000027">
    <property type="protein sequence ID" value="TBL71191.1"/>
    <property type="molecule type" value="Genomic_DNA"/>
</dbReference>
<organism evidence="1 2">
    <name type="scientific">Paenibacillus thalictri</name>
    <dbReference type="NCBI Taxonomy" id="2527873"/>
    <lineage>
        <taxon>Bacteria</taxon>
        <taxon>Bacillati</taxon>
        <taxon>Bacillota</taxon>
        <taxon>Bacilli</taxon>
        <taxon>Bacillales</taxon>
        <taxon>Paenibacillaceae</taxon>
        <taxon>Paenibacillus</taxon>
    </lineage>
</organism>
<gene>
    <name evidence="1" type="ORF">EYB31_30910</name>
</gene>
<protein>
    <submittedName>
        <fullName evidence="1">DUF4362 domain-containing protein</fullName>
    </submittedName>
</protein>
<dbReference type="Pfam" id="PF14275">
    <property type="entry name" value="DUF4362"/>
    <property type="match status" value="1"/>
</dbReference>